<sequence>MQSTVHGPPKSNPPRSRHAVPVHLVSSLSQSPDASSVWARLHCHIDVASSSSTAVSSGKTRPLIVVSCNLRRKQTMAVPHSHSLATPRRSRLRAPRSVLSCSMLSCSHAPCSICSRLQSVTAGACAVVSRRREASVAAAITCQLQMLLSSERPTRPLALTVWHPIYRALNRCSARRVTRQGTARLRG</sequence>
<accession>A0A2T2NAY8</accession>
<proteinExistence type="predicted"/>
<reference evidence="1 2" key="1">
    <citation type="journal article" date="2018" name="Front. Microbiol.">
        <title>Genome-Wide Analysis of Corynespora cassiicola Leaf Fall Disease Putative Effectors.</title>
        <authorList>
            <person name="Lopez D."/>
            <person name="Ribeiro S."/>
            <person name="Label P."/>
            <person name="Fumanal B."/>
            <person name="Venisse J.S."/>
            <person name="Kohler A."/>
            <person name="de Oliveira R.R."/>
            <person name="Labutti K."/>
            <person name="Lipzen A."/>
            <person name="Lail K."/>
            <person name="Bauer D."/>
            <person name="Ohm R.A."/>
            <person name="Barry K.W."/>
            <person name="Spatafora J."/>
            <person name="Grigoriev I.V."/>
            <person name="Martin F.M."/>
            <person name="Pujade-Renaud V."/>
        </authorList>
    </citation>
    <scope>NUCLEOTIDE SEQUENCE [LARGE SCALE GENOMIC DNA]</scope>
    <source>
        <strain evidence="1 2">Philippines</strain>
    </source>
</reference>
<keyword evidence="2" id="KW-1185">Reference proteome</keyword>
<evidence type="ECO:0000313" key="1">
    <source>
        <dbReference type="EMBL" id="PSN62530.1"/>
    </source>
</evidence>
<protein>
    <submittedName>
        <fullName evidence="1">Uncharacterized protein</fullName>
    </submittedName>
</protein>
<dbReference type="EMBL" id="KZ678141">
    <property type="protein sequence ID" value="PSN62530.1"/>
    <property type="molecule type" value="Genomic_DNA"/>
</dbReference>
<dbReference type="Proteomes" id="UP000240883">
    <property type="component" value="Unassembled WGS sequence"/>
</dbReference>
<evidence type="ECO:0000313" key="2">
    <source>
        <dbReference type="Proteomes" id="UP000240883"/>
    </source>
</evidence>
<name>A0A2T2NAY8_CORCC</name>
<gene>
    <name evidence="1" type="ORF">BS50DRAFT_121413</name>
</gene>
<organism evidence="1 2">
    <name type="scientific">Corynespora cassiicola Philippines</name>
    <dbReference type="NCBI Taxonomy" id="1448308"/>
    <lineage>
        <taxon>Eukaryota</taxon>
        <taxon>Fungi</taxon>
        <taxon>Dikarya</taxon>
        <taxon>Ascomycota</taxon>
        <taxon>Pezizomycotina</taxon>
        <taxon>Dothideomycetes</taxon>
        <taxon>Pleosporomycetidae</taxon>
        <taxon>Pleosporales</taxon>
        <taxon>Corynesporascaceae</taxon>
        <taxon>Corynespora</taxon>
    </lineage>
</organism>
<dbReference type="AlphaFoldDB" id="A0A2T2NAY8"/>